<keyword evidence="2" id="KW-1185">Reference proteome</keyword>
<evidence type="ECO:0000313" key="1">
    <source>
        <dbReference type="EMBL" id="KAK4759530.1"/>
    </source>
</evidence>
<accession>A0AAN7Q9J3</accession>
<gene>
    <name evidence="1" type="ORF">SAY87_022661</name>
</gene>
<proteinExistence type="predicted"/>
<dbReference type="Proteomes" id="UP001345219">
    <property type="component" value="Chromosome 17"/>
</dbReference>
<reference evidence="1 2" key="1">
    <citation type="journal article" date="2023" name="Hortic Res">
        <title>Pangenome of water caltrop reveals structural variations and asymmetric subgenome divergence after allopolyploidization.</title>
        <authorList>
            <person name="Zhang X."/>
            <person name="Chen Y."/>
            <person name="Wang L."/>
            <person name="Yuan Y."/>
            <person name="Fang M."/>
            <person name="Shi L."/>
            <person name="Lu R."/>
            <person name="Comes H.P."/>
            <person name="Ma Y."/>
            <person name="Chen Y."/>
            <person name="Huang G."/>
            <person name="Zhou Y."/>
            <person name="Zheng Z."/>
            <person name="Qiu Y."/>
        </authorList>
    </citation>
    <scope>NUCLEOTIDE SEQUENCE [LARGE SCALE GENOMIC DNA]</scope>
    <source>
        <tissue evidence="1">Roots</tissue>
    </source>
</reference>
<evidence type="ECO:0000313" key="2">
    <source>
        <dbReference type="Proteomes" id="UP001345219"/>
    </source>
</evidence>
<dbReference type="AlphaFoldDB" id="A0AAN7Q9J3"/>
<protein>
    <submittedName>
        <fullName evidence="1">Uncharacterized protein</fullName>
    </submittedName>
</protein>
<dbReference type="EMBL" id="JAXIOK010000011">
    <property type="protein sequence ID" value="KAK4759530.1"/>
    <property type="molecule type" value="Genomic_DNA"/>
</dbReference>
<organism evidence="1 2">
    <name type="scientific">Trapa incisa</name>
    <dbReference type="NCBI Taxonomy" id="236973"/>
    <lineage>
        <taxon>Eukaryota</taxon>
        <taxon>Viridiplantae</taxon>
        <taxon>Streptophyta</taxon>
        <taxon>Embryophyta</taxon>
        <taxon>Tracheophyta</taxon>
        <taxon>Spermatophyta</taxon>
        <taxon>Magnoliopsida</taxon>
        <taxon>eudicotyledons</taxon>
        <taxon>Gunneridae</taxon>
        <taxon>Pentapetalae</taxon>
        <taxon>rosids</taxon>
        <taxon>malvids</taxon>
        <taxon>Myrtales</taxon>
        <taxon>Lythraceae</taxon>
        <taxon>Trapa</taxon>
    </lineage>
</organism>
<name>A0AAN7Q9J3_9MYRT</name>
<comment type="caution">
    <text evidence="1">The sequence shown here is derived from an EMBL/GenBank/DDBJ whole genome shotgun (WGS) entry which is preliminary data.</text>
</comment>
<sequence length="100" mass="11493">MPGSKLKQLHKLILLGAEKPALHYNSSSSARWMKPYSVTFLEEALVMSKKKSWLCDDEFWPSDHILLMRLIGRTAHARRPHVNWEIVDLTRDTGFQAGGF</sequence>